<reference evidence="14" key="1">
    <citation type="journal article" date="2013" name="Nat. Genet.">
        <title>The draft genomes of soft-shell turtle and green sea turtle yield insights into the development and evolution of the turtle-specific body plan.</title>
        <authorList>
            <person name="Wang Z."/>
            <person name="Pascual-Anaya J."/>
            <person name="Zadissa A."/>
            <person name="Li W."/>
            <person name="Niimura Y."/>
            <person name="Huang Z."/>
            <person name="Li C."/>
            <person name="White S."/>
            <person name="Xiong Z."/>
            <person name="Fang D."/>
            <person name="Wang B."/>
            <person name="Ming Y."/>
            <person name="Chen Y."/>
            <person name="Zheng Y."/>
            <person name="Kuraku S."/>
            <person name="Pignatelli M."/>
            <person name="Herrero J."/>
            <person name="Beal K."/>
            <person name="Nozawa M."/>
            <person name="Li Q."/>
            <person name="Wang J."/>
            <person name="Zhang H."/>
            <person name="Yu L."/>
            <person name="Shigenobu S."/>
            <person name="Wang J."/>
            <person name="Liu J."/>
            <person name="Flicek P."/>
            <person name="Searle S."/>
            <person name="Wang J."/>
            <person name="Kuratani S."/>
            <person name="Yin Y."/>
            <person name="Aken B."/>
            <person name="Zhang G."/>
            <person name="Irie N."/>
        </authorList>
    </citation>
    <scope>NUCLEOTIDE SEQUENCE [LARGE SCALE GENOMIC DNA]</scope>
</reference>
<feature type="non-terminal residue" evidence="13">
    <location>
        <position position="1"/>
    </location>
</feature>
<dbReference type="SMART" id="SM00060">
    <property type="entry name" value="FN3"/>
    <property type="match status" value="3"/>
</dbReference>
<evidence type="ECO:0000256" key="4">
    <source>
        <dbReference type="ARBA" id="ARBA00022889"/>
    </source>
</evidence>
<dbReference type="STRING" id="8469.M7BD56"/>
<dbReference type="InterPro" id="IPR036116">
    <property type="entry name" value="FN3_sf"/>
</dbReference>
<evidence type="ECO:0000256" key="8">
    <source>
        <dbReference type="ARBA" id="ARBA00023319"/>
    </source>
</evidence>
<keyword evidence="6 10" id="KW-0472">Membrane</keyword>
<keyword evidence="5 10" id="KW-1133">Transmembrane helix</keyword>
<evidence type="ECO:0000259" key="11">
    <source>
        <dbReference type="PROSITE" id="PS50835"/>
    </source>
</evidence>
<dbReference type="InterPro" id="IPR007110">
    <property type="entry name" value="Ig-like_dom"/>
</dbReference>
<keyword evidence="8" id="KW-0393">Immunoglobulin domain</keyword>
<feature type="domain" description="Fibronectin type-III" evidence="12">
    <location>
        <begin position="289"/>
        <end position="389"/>
    </location>
</feature>
<evidence type="ECO:0000256" key="5">
    <source>
        <dbReference type="ARBA" id="ARBA00022989"/>
    </source>
</evidence>
<dbReference type="InterPro" id="IPR003961">
    <property type="entry name" value="FN3_dom"/>
</dbReference>
<evidence type="ECO:0000256" key="3">
    <source>
        <dbReference type="ARBA" id="ARBA00022729"/>
    </source>
</evidence>
<dbReference type="FunFam" id="2.60.40.10:FF:000141">
    <property type="entry name" value="Down syndrome cell adhesion molecule a"/>
    <property type="match status" value="1"/>
</dbReference>
<keyword evidence="7" id="KW-1015">Disulfide bond</keyword>
<dbReference type="Gene3D" id="2.60.40.10">
    <property type="entry name" value="Immunoglobulins"/>
    <property type="match status" value="4"/>
</dbReference>
<dbReference type="GO" id="GO:0007156">
    <property type="term" value="P:homophilic cell adhesion via plasma membrane adhesion molecules"/>
    <property type="evidence" value="ECO:0007669"/>
    <property type="project" value="TreeGrafter"/>
</dbReference>
<feature type="transmembrane region" description="Helical" evidence="10">
    <location>
        <begin position="403"/>
        <end position="423"/>
    </location>
</feature>
<evidence type="ECO:0000259" key="12">
    <source>
        <dbReference type="PROSITE" id="PS50853"/>
    </source>
</evidence>
<gene>
    <name evidence="13" type="ORF">UY3_07689</name>
</gene>
<comment type="subcellular location">
    <subcellularLocation>
        <location evidence="1">Membrane</location>
        <topology evidence="1">Single-pass membrane protein</topology>
    </subcellularLocation>
</comment>
<dbReference type="GO" id="GO:0007411">
    <property type="term" value="P:axon guidance"/>
    <property type="evidence" value="ECO:0007669"/>
    <property type="project" value="TreeGrafter"/>
</dbReference>
<feature type="compositionally biased region" description="Polar residues" evidence="9">
    <location>
        <begin position="543"/>
        <end position="566"/>
    </location>
</feature>
<dbReference type="FunFam" id="2.60.40.10:FF:000219">
    <property type="entry name" value="Down syndrome cell adhesion molecule homolog"/>
    <property type="match status" value="1"/>
</dbReference>
<keyword evidence="4" id="KW-0130">Cell adhesion</keyword>
<dbReference type="PANTHER" id="PTHR10075">
    <property type="entry name" value="BASIGIN RELATED"/>
    <property type="match status" value="1"/>
</dbReference>
<accession>M7BD56</accession>
<dbReference type="SUPFAM" id="SSF48726">
    <property type="entry name" value="Immunoglobulin"/>
    <property type="match status" value="1"/>
</dbReference>
<evidence type="ECO:0000313" key="13">
    <source>
        <dbReference type="EMBL" id="EMP35109.1"/>
    </source>
</evidence>
<dbReference type="InterPro" id="IPR003599">
    <property type="entry name" value="Ig_sub"/>
</dbReference>
<dbReference type="SMART" id="SM00409">
    <property type="entry name" value="IG"/>
    <property type="match status" value="1"/>
</dbReference>
<keyword evidence="3" id="KW-0732">Signal</keyword>
<feature type="region of interest" description="Disordered" evidence="9">
    <location>
        <begin position="484"/>
        <end position="508"/>
    </location>
</feature>
<dbReference type="Pfam" id="PF13927">
    <property type="entry name" value="Ig_3"/>
    <property type="match status" value="1"/>
</dbReference>
<proteinExistence type="predicted"/>
<dbReference type="GO" id="GO:0070593">
    <property type="term" value="P:dendrite self-avoidance"/>
    <property type="evidence" value="ECO:0007669"/>
    <property type="project" value="TreeGrafter"/>
</dbReference>
<dbReference type="SMART" id="SM00408">
    <property type="entry name" value="IGc2"/>
    <property type="match status" value="1"/>
</dbReference>
<feature type="compositionally biased region" description="Basic and acidic residues" evidence="9">
    <location>
        <begin position="601"/>
        <end position="612"/>
    </location>
</feature>
<keyword evidence="2 10" id="KW-0812">Transmembrane</keyword>
<dbReference type="FunFam" id="2.60.40.10:FF:000167">
    <property type="entry name" value="Down syndrome cell adhesion molecule b"/>
    <property type="match status" value="1"/>
</dbReference>
<feature type="compositionally biased region" description="Polar residues" evidence="9">
    <location>
        <begin position="484"/>
        <end position="493"/>
    </location>
</feature>
<dbReference type="InterPro" id="IPR013783">
    <property type="entry name" value="Ig-like_fold"/>
</dbReference>
<dbReference type="Pfam" id="PF00041">
    <property type="entry name" value="fn3"/>
    <property type="match status" value="2"/>
</dbReference>
<dbReference type="CDD" id="cd00063">
    <property type="entry name" value="FN3"/>
    <property type="match status" value="3"/>
</dbReference>
<dbReference type="Pfam" id="PF25059">
    <property type="entry name" value="FN3_DSCAM-DSCAML_C"/>
    <property type="match status" value="1"/>
</dbReference>
<evidence type="ECO:0000256" key="7">
    <source>
        <dbReference type="ARBA" id="ARBA00023157"/>
    </source>
</evidence>
<dbReference type="GO" id="GO:0007417">
    <property type="term" value="P:central nervous system development"/>
    <property type="evidence" value="ECO:0007669"/>
    <property type="project" value="TreeGrafter"/>
</dbReference>
<feature type="region of interest" description="Disordered" evidence="9">
    <location>
        <begin position="543"/>
        <end position="621"/>
    </location>
</feature>
<name>M7BD56_CHEMY</name>
<dbReference type="Proteomes" id="UP000031443">
    <property type="component" value="Unassembled WGS sequence"/>
</dbReference>
<dbReference type="EMBL" id="KB529689">
    <property type="protein sequence ID" value="EMP35109.1"/>
    <property type="molecule type" value="Genomic_DNA"/>
</dbReference>
<dbReference type="InterPro" id="IPR036179">
    <property type="entry name" value="Ig-like_dom_sf"/>
</dbReference>
<dbReference type="PRINTS" id="PR00014">
    <property type="entry name" value="FNTYPEIII"/>
</dbReference>
<dbReference type="AlphaFoldDB" id="M7BD56"/>
<dbReference type="SUPFAM" id="SSF49265">
    <property type="entry name" value="Fibronectin type III"/>
    <property type="match status" value="2"/>
</dbReference>
<organism evidence="13 14">
    <name type="scientific">Chelonia mydas</name>
    <name type="common">Green sea-turtle</name>
    <name type="synonym">Chelonia agassizi</name>
    <dbReference type="NCBI Taxonomy" id="8469"/>
    <lineage>
        <taxon>Eukaryota</taxon>
        <taxon>Metazoa</taxon>
        <taxon>Chordata</taxon>
        <taxon>Craniata</taxon>
        <taxon>Vertebrata</taxon>
        <taxon>Euteleostomi</taxon>
        <taxon>Archelosauria</taxon>
        <taxon>Testudinata</taxon>
        <taxon>Testudines</taxon>
        <taxon>Cryptodira</taxon>
        <taxon>Durocryptodira</taxon>
        <taxon>Americhelydia</taxon>
        <taxon>Chelonioidea</taxon>
        <taxon>Cheloniidae</taxon>
        <taxon>Chelonia</taxon>
    </lineage>
</organism>
<evidence type="ECO:0000256" key="2">
    <source>
        <dbReference type="ARBA" id="ARBA00022692"/>
    </source>
</evidence>
<sequence length="640" mass="69816">VPGPPAGIKAVPSSASSVVVSWLPPAKPNGIIRKYTIFCSSPGSGQPAPSEYETSPEQLFYRIAHLNRGQQYMLWVAAVTSAGRGNISEKVTIEPAGKAPAKIISFGGTVTTPWMKDVRLPCNSVGEPAPAIKWTKDSEDSAIPVAVDGHRLIQANGTLVLRSVKAEDSGYYTCTATNTWGFDTIIINLLVQVPPDQPRLTVSKTSASSITLAWIPGDNGGSSIRGFVLQYSVDNSEEWKDVFISSTERSFKLDGLKCGTWYKVKLAAKNSVGAGRISEIIEAKTHGREPSFSKDQHLFTHLNSTHARLNLQGWSSGGCPIVAIVLEYRPKGNWVWQSLKTNNSNEVFLTELREATWYELRMKACNSAGCGNETTQFATLDYDGSTIPPIKSAQGEGDDVKKLFTIACPVILATLGVALLFIIRKKRKEKRLKRLRDAKSLAEMLIRYSSQWTLTKCQASTPARTLTSDWRTVGSQHGITVTESDSYSASLSQDTDKGRNSMVSTESASSTYEELARAYEHAKLEEQLQHAKFEITECFISDSSSDQMTTGTNENADSMTSMSTPSEPGICRFTASPPKPQDSDRGKNVAVPIPHRANKKPSRDHEGLETPTKDNGGNVKIGREAFQDLQRKAACPTQAV</sequence>
<dbReference type="InterPro" id="IPR056754">
    <property type="entry name" value="DSCAM/DSCAML_C"/>
</dbReference>
<dbReference type="GO" id="GO:0098632">
    <property type="term" value="F:cell-cell adhesion mediator activity"/>
    <property type="evidence" value="ECO:0007669"/>
    <property type="project" value="TreeGrafter"/>
</dbReference>
<evidence type="ECO:0000256" key="10">
    <source>
        <dbReference type="SAM" id="Phobius"/>
    </source>
</evidence>
<feature type="domain" description="Ig-like" evidence="11">
    <location>
        <begin position="89"/>
        <end position="178"/>
    </location>
</feature>
<dbReference type="PROSITE" id="PS50853">
    <property type="entry name" value="FN3"/>
    <property type="match status" value="3"/>
</dbReference>
<feature type="domain" description="Fibronectin type-III" evidence="12">
    <location>
        <begin position="194"/>
        <end position="288"/>
    </location>
</feature>
<dbReference type="GO" id="GO:0005886">
    <property type="term" value="C:plasma membrane"/>
    <property type="evidence" value="ECO:0007669"/>
    <property type="project" value="TreeGrafter"/>
</dbReference>
<dbReference type="GO" id="GO:0030424">
    <property type="term" value="C:axon"/>
    <property type="evidence" value="ECO:0007669"/>
    <property type="project" value="TreeGrafter"/>
</dbReference>
<keyword evidence="14" id="KW-1185">Reference proteome</keyword>
<dbReference type="CDD" id="cd00096">
    <property type="entry name" value="Ig"/>
    <property type="match status" value="1"/>
</dbReference>
<dbReference type="PANTHER" id="PTHR10075:SF72">
    <property type="entry name" value="CELL ADHESION MOLECULE DSCAML1"/>
    <property type="match status" value="1"/>
</dbReference>
<evidence type="ECO:0000256" key="9">
    <source>
        <dbReference type="SAM" id="MobiDB-lite"/>
    </source>
</evidence>
<dbReference type="PROSITE" id="PS50835">
    <property type="entry name" value="IG_LIKE"/>
    <property type="match status" value="1"/>
</dbReference>
<feature type="domain" description="Fibronectin type-III" evidence="12">
    <location>
        <begin position="4"/>
        <end position="99"/>
    </location>
</feature>
<protein>
    <submittedName>
        <fullName evidence="13">Down syndrome cell adhesion molecule-like protein 1</fullName>
    </submittedName>
</protein>
<dbReference type="eggNOG" id="KOG3510">
    <property type="taxonomic scope" value="Eukaryota"/>
</dbReference>
<dbReference type="FunFam" id="2.60.40.10:FF:000215">
    <property type="entry name" value="Down syndrome cell adhesion molecule a"/>
    <property type="match status" value="1"/>
</dbReference>
<evidence type="ECO:0000256" key="6">
    <source>
        <dbReference type="ARBA" id="ARBA00023136"/>
    </source>
</evidence>
<evidence type="ECO:0000256" key="1">
    <source>
        <dbReference type="ARBA" id="ARBA00004167"/>
    </source>
</evidence>
<dbReference type="InterPro" id="IPR003598">
    <property type="entry name" value="Ig_sub2"/>
</dbReference>
<evidence type="ECO:0000313" key="14">
    <source>
        <dbReference type="Proteomes" id="UP000031443"/>
    </source>
</evidence>